<accession>A0A5P9NIT0</accession>
<dbReference type="PRINTS" id="PR00081">
    <property type="entry name" value="GDHRDH"/>
</dbReference>
<dbReference type="GO" id="GO:0016491">
    <property type="term" value="F:oxidoreductase activity"/>
    <property type="evidence" value="ECO:0007669"/>
    <property type="project" value="UniProtKB-KW"/>
</dbReference>
<dbReference type="KEGG" id="halc:EY643_08890"/>
<reference evidence="4 5" key="1">
    <citation type="submission" date="2019-02" db="EMBL/GenBank/DDBJ databases">
        <authorList>
            <person name="Li S.-H."/>
        </authorList>
    </citation>
    <scope>NUCLEOTIDE SEQUENCE [LARGE SCALE GENOMIC DNA]</scope>
    <source>
        <strain evidence="4 5">IMCC14385</strain>
    </source>
</reference>
<dbReference type="EMBL" id="CP036422">
    <property type="protein sequence ID" value="QFU75763.1"/>
    <property type="molecule type" value="Genomic_DNA"/>
</dbReference>
<keyword evidence="5" id="KW-1185">Reference proteome</keyword>
<evidence type="ECO:0000313" key="5">
    <source>
        <dbReference type="Proteomes" id="UP000326287"/>
    </source>
</evidence>
<dbReference type="RefSeq" id="WP_152661870.1">
    <property type="nucleotide sequence ID" value="NZ_CP036422.1"/>
</dbReference>
<comment type="similarity">
    <text evidence="1 3">Belongs to the short-chain dehydrogenases/reductases (SDR) family.</text>
</comment>
<organism evidence="4 5">
    <name type="scientific">Halioglobus maricola</name>
    <dbReference type="NCBI Taxonomy" id="2601894"/>
    <lineage>
        <taxon>Bacteria</taxon>
        <taxon>Pseudomonadati</taxon>
        <taxon>Pseudomonadota</taxon>
        <taxon>Gammaproteobacteria</taxon>
        <taxon>Cellvibrionales</taxon>
        <taxon>Halieaceae</taxon>
        <taxon>Halioglobus</taxon>
    </lineage>
</organism>
<sequence length="309" mass="33011">MSKFGFESSTYEVLAGVDLEGKQVIVTGGASGLGFETARALGSKGAHVVLVGRNAEKLEMAKIQLMRFGQTKVDTELMDLEDLDSVKVAAESLLSRYPKIDILINNAGIMACPLARTKQGFESQFGTNHLAHFLFTCLLAPPLIAAGDARVVNLSSSGHHRGAVNFEDPNYQSTPYDKWEAYGASKTANALFSVGLNARLKPRGVLSYAVHPGMIPTGLGRHLVPEDLAHFATAPEPFKTEPQGSATSVWAATAAELADKGGSFLANCQIAEINDGPIPIGVKTYATSQENADKLWEISEKLVGATFSW</sequence>
<dbReference type="PANTHER" id="PTHR24320">
    <property type="entry name" value="RETINOL DEHYDROGENASE"/>
    <property type="match status" value="1"/>
</dbReference>
<evidence type="ECO:0000256" key="1">
    <source>
        <dbReference type="ARBA" id="ARBA00006484"/>
    </source>
</evidence>
<evidence type="ECO:0000313" key="4">
    <source>
        <dbReference type="EMBL" id="QFU75763.1"/>
    </source>
</evidence>
<proteinExistence type="inferred from homology"/>
<keyword evidence="2" id="KW-0560">Oxidoreductase</keyword>
<dbReference type="Gene3D" id="3.40.50.720">
    <property type="entry name" value="NAD(P)-binding Rossmann-like Domain"/>
    <property type="match status" value="1"/>
</dbReference>
<dbReference type="PRINTS" id="PR00080">
    <property type="entry name" value="SDRFAMILY"/>
</dbReference>
<dbReference type="CDD" id="cd05327">
    <property type="entry name" value="retinol-DH_like_SDR_c_like"/>
    <property type="match status" value="1"/>
</dbReference>
<dbReference type="Proteomes" id="UP000326287">
    <property type="component" value="Chromosome"/>
</dbReference>
<dbReference type="OrthoDB" id="109589at2"/>
<dbReference type="InterPro" id="IPR036291">
    <property type="entry name" value="NAD(P)-bd_dom_sf"/>
</dbReference>
<dbReference type="Pfam" id="PF00106">
    <property type="entry name" value="adh_short"/>
    <property type="match status" value="1"/>
</dbReference>
<dbReference type="AlphaFoldDB" id="A0A5P9NIT0"/>
<evidence type="ECO:0000256" key="2">
    <source>
        <dbReference type="ARBA" id="ARBA00023002"/>
    </source>
</evidence>
<evidence type="ECO:0000256" key="3">
    <source>
        <dbReference type="RuleBase" id="RU000363"/>
    </source>
</evidence>
<name>A0A5P9NIT0_9GAMM</name>
<dbReference type="SUPFAM" id="SSF51735">
    <property type="entry name" value="NAD(P)-binding Rossmann-fold domains"/>
    <property type="match status" value="1"/>
</dbReference>
<gene>
    <name evidence="4" type="ORF">EY643_08890</name>
</gene>
<dbReference type="PANTHER" id="PTHR24320:SF148">
    <property type="entry name" value="NAD(P)-BINDING ROSSMANN-FOLD SUPERFAMILY PROTEIN"/>
    <property type="match status" value="1"/>
</dbReference>
<dbReference type="InterPro" id="IPR002347">
    <property type="entry name" value="SDR_fam"/>
</dbReference>
<protein>
    <submittedName>
        <fullName evidence="4">SDR family NAD(P)-dependent oxidoreductase</fullName>
    </submittedName>
</protein>